<dbReference type="AlphaFoldDB" id="A0AAD7BKX0"/>
<organism evidence="2 3">
    <name type="scientific">Roridomyces roridus</name>
    <dbReference type="NCBI Taxonomy" id="1738132"/>
    <lineage>
        <taxon>Eukaryota</taxon>
        <taxon>Fungi</taxon>
        <taxon>Dikarya</taxon>
        <taxon>Basidiomycota</taxon>
        <taxon>Agaricomycotina</taxon>
        <taxon>Agaricomycetes</taxon>
        <taxon>Agaricomycetidae</taxon>
        <taxon>Agaricales</taxon>
        <taxon>Marasmiineae</taxon>
        <taxon>Mycenaceae</taxon>
        <taxon>Roridomyces</taxon>
    </lineage>
</organism>
<proteinExistence type="predicted"/>
<evidence type="ECO:0000259" key="1">
    <source>
        <dbReference type="Pfam" id="PF01841"/>
    </source>
</evidence>
<dbReference type="Pfam" id="PF01841">
    <property type="entry name" value="Transglut_core"/>
    <property type="match status" value="1"/>
</dbReference>
<feature type="domain" description="Transglutaminase-like" evidence="1">
    <location>
        <begin position="36"/>
        <end position="124"/>
    </location>
</feature>
<dbReference type="Proteomes" id="UP001221142">
    <property type="component" value="Unassembled WGS sequence"/>
</dbReference>
<dbReference type="EMBL" id="JARKIF010000014">
    <property type="protein sequence ID" value="KAJ7623623.1"/>
    <property type="molecule type" value="Genomic_DNA"/>
</dbReference>
<reference evidence="2" key="1">
    <citation type="submission" date="2023-03" db="EMBL/GenBank/DDBJ databases">
        <title>Massive genome expansion in bonnet fungi (Mycena s.s.) driven by repeated elements and novel gene families across ecological guilds.</title>
        <authorList>
            <consortium name="Lawrence Berkeley National Laboratory"/>
            <person name="Harder C.B."/>
            <person name="Miyauchi S."/>
            <person name="Viragh M."/>
            <person name="Kuo A."/>
            <person name="Thoen E."/>
            <person name="Andreopoulos B."/>
            <person name="Lu D."/>
            <person name="Skrede I."/>
            <person name="Drula E."/>
            <person name="Henrissat B."/>
            <person name="Morin E."/>
            <person name="Kohler A."/>
            <person name="Barry K."/>
            <person name="LaButti K."/>
            <person name="Morin E."/>
            <person name="Salamov A."/>
            <person name="Lipzen A."/>
            <person name="Mereny Z."/>
            <person name="Hegedus B."/>
            <person name="Baldrian P."/>
            <person name="Stursova M."/>
            <person name="Weitz H."/>
            <person name="Taylor A."/>
            <person name="Grigoriev I.V."/>
            <person name="Nagy L.G."/>
            <person name="Martin F."/>
            <person name="Kauserud H."/>
        </authorList>
    </citation>
    <scope>NUCLEOTIDE SEQUENCE</scope>
    <source>
        <strain evidence="2">9284</strain>
    </source>
</reference>
<evidence type="ECO:0000313" key="2">
    <source>
        <dbReference type="EMBL" id="KAJ7623623.1"/>
    </source>
</evidence>
<dbReference type="InterPro" id="IPR038765">
    <property type="entry name" value="Papain-like_cys_pep_sf"/>
</dbReference>
<dbReference type="InterPro" id="IPR002931">
    <property type="entry name" value="Transglutaminase-like"/>
</dbReference>
<protein>
    <recommendedName>
        <fullName evidence="1">Transglutaminase-like domain-containing protein</fullName>
    </recommendedName>
</protein>
<evidence type="ECO:0000313" key="3">
    <source>
        <dbReference type="Proteomes" id="UP001221142"/>
    </source>
</evidence>
<accession>A0AAD7BKX0</accession>
<gene>
    <name evidence="2" type="ORF">FB45DRAFT_111396</name>
</gene>
<dbReference type="Gene3D" id="3.10.620.30">
    <property type="match status" value="1"/>
</dbReference>
<comment type="caution">
    <text evidence="2">The sequence shown here is derived from an EMBL/GenBank/DDBJ whole genome shotgun (WGS) entry which is preliminary data.</text>
</comment>
<name>A0AAD7BKX0_9AGAR</name>
<dbReference type="SUPFAM" id="SSF54001">
    <property type="entry name" value="Cysteine proteinases"/>
    <property type="match status" value="1"/>
</dbReference>
<sequence>MDRLHSQSTQSSPFAGFSPQELLLLGMAQRLASIVIHYAVRDSIKYALGGWRKTASNVLRSRGGSCSSSTNLAVALGRAANLPCGSVVTWIELPHYFYNGIGPTVITSKERVSVHYHVGWVTLDQAANGGFTWRAIESDPSDQYELGVSLAHVSFPSTRVVDFDGGPMARIDTLLDKEPNLTPSVQDRFQFLRHVRTSNLSTTAAVEEAGKLFGAEQERLIKLTYKLMTECYPTDLVSAFGPRSAPRFLPKQEQEAYLGWLTQDAPRSSLGDPNQCALAYLLGLRDAESQEPALACKRAGISEGDFWRVADFHEHLLSFPSSTVMNLHLRFVIENAEIIRRAADLVPEFQLWLDSRYPTLALIHREEIKYNPQYPYTVYSFLLRRLMMDMPPVSRRVLGDFVQLVEQPSAPQPADEATLDRMLHQFVASRGMEIEPFFNLAPNGPVKPYGVLYDLWKAYYLPPEQGREISLRLIKAGIARRSTLPDIDWFIDLPVMISRL</sequence>
<keyword evidence="3" id="KW-1185">Reference proteome</keyword>